<protein>
    <submittedName>
        <fullName evidence="1">Uncharacterized protein</fullName>
    </submittedName>
</protein>
<dbReference type="RefSeq" id="XP_041163845.1">
    <property type="nucleotide sequence ID" value="XM_041299365.1"/>
</dbReference>
<organism evidence="1 2">
    <name type="scientific">Suillus plorans</name>
    <dbReference type="NCBI Taxonomy" id="116603"/>
    <lineage>
        <taxon>Eukaryota</taxon>
        <taxon>Fungi</taxon>
        <taxon>Dikarya</taxon>
        <taxon>Basidiomycota</taxon>
        <taxon>Agaricomycotina</taxon>
        <taxon>Agaricomycetes</taxon>
        <taxon>Agaricomycetidae</taxon>
        <taxon>Boletales</taxon>
        <taxon>Suillineae</taxon>
        <taxon>Suillaceae</taxon>
        <taxon>Suillus</taxon>
    </lineage>
</organism>
<gene>
    <name evidence="1" type="ORF">HD556DRAFT_128906</name>
</gene>
<reference evidence="1" key="1">
    <citation type="journal article" date="2020" name="New Phytol.">
        <title>Comparative genomics reveals dynamic genome evolution in host specialist ectomycorrhizal fungi.</title>
        <authorList>
            <person name="Lofgren L.A."/>
            <person name="Nguyen N.H."/>
            <person name="Vilgalys R."/>
            <person name="Ruytinx J."/>
            <person name="Liao H.L."/>
            <person name="Branco S."/>
            <person name="Kuo A."/>
            <person name="LaButti K."/>
            <person name="Lipzen A."/>
            <person name="Andreopoulos W."/>
            <person name="Pangilinan J."/>
            <person name="Riley R."/>
            <person name="Hundley H."/>
            <person name="Na H."/>
            <person name="Barry K."/>
            <person name="Grigoriev I.V."/>
            <person name="Stajich J.E."/>
            <person name="Kennedy P.G."/>
        </authorList>
    </citation>
    <scope>NUCLEOTIDE SEQUENCE</scope>
    <source>
        <strain evidence="1">S12</strain>
    </source>
</reference>
<sequence>MVMLRAILTTSSPLCSILCALSTAIFGKWSACKGRTRNQSILAVDEPIVLHYRIRSIQVTALFVFANVSFICPGHYQKFWSARA</sequence>
<accession>A0A9P7DP39</accession>
<dbReference type="Proteomes" id="UP000719766">
    <property type="component" value="Unassembled WGS sequence"/>
</dbReference>
<comment type="caution">
    <text evidence="1">The sequence shown here is derived from an EMBL/GenBank/DDBJ whole genome shotgun (WGS) entry which is preliminary data.</text>
</comment>
<evidence type="ECO:0000313" key="2">
    <source>
        <dbReference type="Proteomes" id="UP000719766"/>
    </source>
</evidence>
<keyword evidence="2" id="KW-1185">Reference proteome</keyword>
<proteinExistence type="predicted"/>
<dbReference type="GeneID" id="64593129"/>
<evidence type="ECO:0000313" key="1">
    <source>
        <dbReference type="EMBL" id="KAG1799446.1"/>
    </source>
</evidence>
<name>A0A9P7DP39_9AGAM</name>
<dbReference type="OrthoDB" id="10438454at2759"/>
<dbReference type="EMBL" id="JABBWE010000011">
    <property type="protein sequence ID" value="KAG1799446.1"/>
    <property type="molecule type" value="Genomic_DNA"/>
</dbReference>
<dbReference type="AlphaFoldDB" id="A0A9P7DP39"/>